<proteinExistence type="predicted"/>
<feature type="transmembrane region" description="Helical" evidence="1">
    <location>
        <begin position="21"/>
        <end position="40"/>
    </location>
</feature>
<gene>
    <name evidence="2" type="ORF">L915_04256</name>
    <name evidence="3" type="ORF">L917_04090</name>
</gene>
<name>W2HB38_PHYNI</name>
<evidence type="ECO:0000313" key="3">
    <source>
        <dbReference type="EMBL" id="ETL98940.1"/>
    </source>
</evidence>
<dbReference type="EMBL" id="KI685174">
    <property type="protein sequence ID" value="ETK92369.1"/>
    <property type="molecule type" value="Genomic_DNA"/>
</dbReference>
<keyword evidence="1" id="KW-0812">Transmembrane</keyword>
<reference evidence="3" key="1">
    <citation type="submission" date="2013-11" db="EMBL/GenBank/DDBJ databases">
        <title>The Genome Sequence of Phytophthora parasitica CHvinca01.</title>
        <authorList>
            <consortium name="The Broad Institute Genomics Platform"/>
            <person name="Russ C."/>
            <person name="Tyler B."/>
            <person name="Panabieres F."/>
            <person name="Shan W."/>
            <person name="Tripathy S."/>
            <person name="Grunwald N."/>
            <person name="Machado M."/>
            <person name="Johnson C.S."/>
            <person name="Arredondo F."/>
            <person name="Hong C."/>
            <person name="Coffey M."/>
            <person name="Young S.K."/>
            <person name="Zeng Q."/>
            <person name="Gargeya S."/>
            <person name="Fitzgerald M."/>
            <person name="Abouelleil A."/>
            <person name="Alvarado L."/>
            <person name="Chapman S.B."/>
            <person name="Gainer-Dewar J."/>
            <person name="Goldberg J."/>
            <person name="Griggs A."/>
            <person name="Gujja S."/>
            <person name="Hansen M."/>
            <person name="Howarth C."/>
            <person name="Imamovic A."/>
            <person name="Ireland A."/>
            <person name="Larimer J."/>
            <person name="McCowan C."/>
            <person name="Murphy C."/>
            <person name="Pearson M."/>
            <person name="Poon T.W."/>
            <person name="Priest M."/>
            <person name="Roberts A."/>
            <person name="Saif S."/>
            <person name="Shea T."/>
            <person name="Sykes S."/>
            <person name="Wortman J."/>
            <person name="Nusbaum C."/>
            <person name="Birren B."/>
        </authorList>
    </citation>
    <scope>NUCLEOTIDE SEQUENCE [LARGE SCALE GENOMIC DNA]</scope>
    <source>
        <strain evidence="3">CHvinca01</strain>
    </source>
</reference>
<dbReference type="AlphaFoldDB" id="W2HB38"/>
<keyword evidence="1" id="KW-0472">Membrane</keyword>
<protein>
    <submittedName>
        <fullName evidence="2">Uncharacterized protein</fullName>
    </submittedName>
</protein>
<evidence type="ECO:0000313" key="2">
    <source>
        <dbReference type="EMBL" id="ETK92369.1"/>
    </source>
</evidence>
<organism evidence="2">
    <name type="scientific">Phytophthora nicotianae</name>
    <name type="common">Potato buckeye rot agent</name>
    <name type="synonym">Phytophthora parasitica</name>
    <dbReference type="NCBI Taxonomy" id="4792"/>
    <lineage>
        <taxon>Eukaryota</taxon>
        <taxon>Sar</taxon>
        <taxon>Stramenopiles</taxon>
        <taxon>Oomycota</taxon>
        <taxon>Peronosporomycetes</taxon>
        <taxon>Peronosporales</taxon>
        <taxon>Peronosporaceae</taxon>
        <taxon>Phytophthora</taxon>
    </lineage>
</organism>
<dbReference type="EMBL" id="KI678439">
    <property type="protein sequence ID" value="ETL98940.1"/>
    <property type="molecule type" value="Genomic_DNA"/>
</dbReference>
<reference evidence="2" key="2">
    <citation type="submission" date="2013-11" db="EMBL/GenBank/DDBJ databases">
        <title>The Genome Sequence of Phytophthora parasitica CJ02B3.</title>
        <authorList>
            <consortium name="The Broad Institute Genomics Platform"/>
            <person name="Russ C."/>
            <person name="Tyler B."/>
            <person name="Panabieres F."/>
            <person name="Shan W."/>
            <person name="Tripathy S."/>
            <person name="Grunwald N."/>
            <person name="Machado M."/>
            <person name="Johnson C.S."/>
            <person name="Arredondo F."/>
            <person name="Hong C."/>
            <person name="Coffey M."/>
            <person name="Young S.K."/>
            <person name="Zeng Q."/>
            <person name="Gargeya S."/>
            <person name="Fitzgerald M."/>
            <person name="Abouelleil A."/>
            <person name="Alvarado L."/>
            <person name="Chapman S.B."/>
            <person name="Gainer-Dewar J."/>
            <person name="Goldberg J."/>
            <person name="Griggs A."/>
            <person name="Gujja S."/>
            <person name="Hansen M."/>
            <person name="Howarth C."/>
            <person name="Imamovic A."/>
            <person name="Ireland A."/>
            <person name="Larimer J."/>
            <person name="McCowan C."/>
            <person name="Murphy C."/>
            <person name="Pearson M."/>
            <person name="Poon T.W."/>
            <person name="Priest M."/>
            <person name="Roberts A."/>
            <person name="Saif S."/>
            <person name="Shea T."/>
            <person name="Sykes S."/>
            <person name="Wortman J."/>
            <person name="Nusbaum C."/>
            <person name="Birren B."/>
        </authorList>
    </citation>
    <scope>NUCLEOTIDE SEQUENCE [LARGE SCALE GENOMIC DNA]</scope>
    <source>
        <strain evidence="2">CJ02B3</strain>
    </source>
</reference>
<dbReference type="Proteomes" id="UP000054423">
    <property type="component" value="Unassembled WGS sequence"/>
</dbReference>
<keyword evidence="1" id="KW-1133">Transmembrane helix</keyword>
<evidence type="ECO:0000256" key="1">
    <source>
        <dbReference type="SAM" id="Phobius"/>
    </source>
</evidence>
<sequence>MRGRAAIEELARNGGRLGKRLLYPELVTDIIISLAGLAIFQ</sequence>
<accession>W2HB38</accession>
<dbReference type="Proteomes" id="UP000053236">
    <property type="component" value="Unassembled WGS sequence"/>
</dbReference>